<organism evidence="3 4">
    <name type="scientific">Serratia odorifera</name>
    <dbReference type="NCBI Taxonomy" id="618"/>
    <lineage>
        <taxon>Bacteria</taxon>
        <taxon>Pseudomonadati</taxon>
        <taxon>Pseudomonadota</taxon>
        <taxon>Gammaproteobacteria</taxon>
        <taxon>Enterobacterales</taxon>
        <taxon>Yersiniaceae</taxon>
        <taxon>Serratia</taxon>
    </lineage>
</organism>
<dbReference type="EMBL" id="LR134117">
    <property type="protein sequence ID" value="VDZ51070.1"/>
    <property type="molecule type" value="Genomic_DNA"/>
</dbReference>
<gene>
    <name evidence="3" type="ORF">NCTC11214_00019</name>
</gene>
<dbReference type="PANTHER" id="PTHR35861:SF1">
    <property type="entry name" value="PHAGE TAIL SHEATH PROTEIN"/>
    <property type="match status" value="1"/>
</dbReference>
<dbReference type="Pfam" id="PF17482">
    <property type="entry name" value="Phage_sheath_1C"/>
    <property type="match status" value="1"/>
</dbReference>
<name>A0A447KK57_SEROD</name>
<feature type="domain" description="Tail sheath protein C-terminal" evidence="2">
    <location>
        <begin position="254"/>
        <end position="359"/>
    </location>
</feature>
<protein>
    <submittedName>
        <fullName evidence="3">Phage tail sheath protein</fullName>
    </submittedName>
</protein>
<accession>A0A447KK57</accession>
<dbReference type="KEGG" id="sof:NCTC11214_00019"/>
<evidence type="ECO:0000259" key="2">
    <source>
        <dbReference type="Pfam" id="PF17482"/>
    </source>
</evidence>
<dbReference type="AlphaFoldDB" id="A0A447KK57"/>
<evidence type="ECO:0000313" key="3">
    <source>
        <dbReference type="EMBL" id="VDZ51070.1"/>
    </source>
</evidence>
<dbReference type="PANTHER" id="PTHR35861">
    <property type="match status" value="1"/>
</dbReference>
<reference evidence="3 4" key="1">
    <citation type="submission" date="2018-12" db="EMBL/GenBank/DDBJ databases">
        <authorList>
            <consortium name="Pathogen Informatics"/>
        </authorList>
    </citation>
    <scope>NUCLEOTIDE SEQUENCE [LARGE SCALE GENOMIC DNA]</scope>
    <source>
        <strain evidence="3 4">NCTC11214</strain>
    </source>
</reference>
<dbReference type="InterPro" id="IPR052042">
    <property type="entry name" value="Tail_sheath_structural"/>
</dbReference>
<dbReference type="InterPro" id="IPR020287">
    <property type="entry name" value="Tail_sheath_C"/>
</dbReference>
<evidence type="ECO:0000313" key="4">
    <source>
        <dbReference type="Proteomes" id="UP000281391"/>
    </source>
</evidence>
<evidence type="ECO:0000256" key="1">
    <source>
        <dbReference type="ARBA" id="ARBA00008005"/>
    </source>
</evidence>
<proteinExistence type="inferred from homology"/>
<sequence>MVYKVPGVYVEEPNGLSLSIQTGETAVPVFAFEGSSTWLGSTKAGVTAFSSWLDVVTLADSNSKSGLETDLLYQSLKLYFINGGGHCYAAPVDTLSALVPALDDVTLLVQAGVKLNKFMPQVTPLCKPGQALFALFDGPKDEMATSTAVGAAQGTYPELPQAAVYYPWLTVPGISTDIPPSGAVAGAYARVDRQRGVWKAPANVDIIGATPRYKVSDEVAGACNKPDSGHAINVIRAFRGTGPLIWGARTLAGQTDTWRYVPVRRLFNAAERDIRMAMSMALFEPNSAPTWERVRGAVESYVHGLWQQGALLGESPQQAYFVQIGLGTTMTQTEINQGQMIVKVGLAAVRPAEFIVLQLTQDVVPG</sequence>
<dbReference type="RefSeq" id="WP_004966140.1">
    <property type="nucleotide sequence ID" value="NZ_LR134117.1"/>
</dbReference>
<comment type="similarity">
    <text evidence="1">Belongs to the myoviridae tail sheath protein family.</text>
</comment>
<dbReference type="Gene3D" id="3.40.50.11780">
    <property type="match status" value="1"/>
</dbReference>
<dbReference type="Proteomes" id="UP000281391">
    <property type="component" value="Chromosome"/>
</dbReference>